<keyword evidence="2" id="KW-1185">Reference proteome</keyword>
<evidence type="ECO:0000313" key="1">
    <source>
        <dbReference type="EMBL" id="MDZ5762020.1"/>
    </source>
</evidence>
<proteinExistence type="predicted"/>
<protein>
    <submittedName>
        <fullName evidence="1">Uncharacterized protein</fullName>
    </submittedName>
</protein>
<dbReference type="EMBL" id="JARGYT010000016">
    <property type="protein sequence ID" value="MDZ5762020.1"/>
    <property type="molecule type" value="Genomic_DNA"/>
</dbReference>
<evidence type="ECO:0000313" key="2">
    <source>
        <dbReference type="Proteomes" id="UP001293791"/>
    </source>
</evidence>
<gene>
    <name evidence="1" type="ORF">Cyrtocomes_00386</name>
</gene>
<accession>A0ABU5L7Z2</accession>
<name>A0ABU5L7Z2_9RICK</name>
<dbReference type="Proteomes" id="UP001293791">
    <property type="component" value="Unassembled WGS sequence"/>
</dbReference>
<sequence length="47" mass="5629">MYNVSKRVSTHTALEYLTKNQIGFDKQNSINRVYLKPDSKTYPFYLR</sequence>
<reference evidence="1 2" key="1">
    <citation type="submission" date="2023-02" db="EMBL/GenBank/DDBJ databases">
        <title>Host association and intracellularity evolved multiple times independently in the Rickettsiales.</title>
        <authorList>
            <person name="Castelli M."/>
            <person name="Nardi T."/>
            <person name="Gammuto L."/>
            <person name="Bellinzona G."/>
            <person name="Sabaneyeva E."/>
            <person name="Potekhin A."/>
            <person name="Serra V."/>
            <person name="Petroni G."/>
            <person name="Sassera D."/>
        </authorList>
    </citation>
    <scope>NUCLEOTIDE SEQUENCE [LARGE SCALE GENOMIC DNA]</scope>
    <source>
        <strain evidence="1 2">BOD18</strain>
    </source>
</reference>
<comment type="caution">
    <text evidence="1">The sequence shown here is derived from an EMBL/GenBank/DDBJ whole genome shotgun (WGS) entry which is preliminary data.</text>
</comment>
<organism evidence="1 2">
    <name type="scientific">Candidatus Cyrtobacter comes</name>
    <dbReference type="NCBI Taxonomy" id="675776"/>
    <lineage>
        <taxon>Bacteria</taxon>
        <taxon>Pseudomonadati</taxon>
        <taxon>Pseudomonadota</taxon>
        <taxon>Alphaproteobacteria</taxon>
        <taxon>Rickettsiales</taxon>
        <taxon>Candidatus Midichloriaceae</taxon>
        <taxon>Candidatus Cyrtobacter</taxon>
    </lineage>
</organism>